<organism evidence="2 3">
    <name type="scientific">Actinacidiphila acidipaludis</name>
    <dbReference type="NCBI Taxonomy" id="2873382"/>
    <lineage>
        <taxon>Bacteria</taxon>
        <taxon>Bacillati</taxon>
        <taxon>Actinomycetota</taxon>
        <taxon>Actinomycetes</taxon>
        <taxon>Kitasatosporales</taxon>
        <taxon>Streptomycetaceae</taxon>
        <taxon>Actinacidiphila</taxon>
    </lineage>
</organism>
<evidence type="ECO:0000259" key="1">
    <source>
        <dbReference type="Pfam" id="PF02627"/>
    </source>
</evidence>
<gene>
    <name evidence="2" type="ORF">K7862_20480</name>
</gene>
<evidence type="ECO:0000313" key="3">
    <source>
        <dbReference type="Proteomes" id="UP000778578"/>
    </source>
</evidence>
<dbReference type="SUPFAM" id="SSF69118">
    <property type="entry name" value="AhpD-like"/>
    <property type="match status" value="1"/>
</dbReference>
<accession>A0ABS7QA03</accession>
<feature type="domain" description="Carboxymuconolactone decarboxylase-like" evidence="1">
    <location>
        <begin position="12"/>
        <end position="86"/>
    </location>
</feature>
<proteinExistence type="predicted"/>
<sequence length="106" mass="10813">MTASTDTPVLDTLAAMTVDSIERCGLDERTLILTRIAALAAMDAPAISYAAHIGPAMQTGLTSEHLQDILVAIAPVVGTARVMSAAGNIAEALGIAIAVAEELPET</sequence>
<protein>
    <submittedName>
        <fullName evidence="2">Carboxymuconolactone decarboxylase family protein</fullName>
    </submittedName>
</protein>
<dbReference type="Pfam" id="PF02627">
    <property type="entry name" value="CMD"/>
    <property type="match status" value="1"/>
</dbReference>
<dbReference type="InterPro" id="IPR029032">
    <property type="entry name" value="AhpD-like"/>
</dbReference>
<dbReference type="EMBL" id="JAINZZ010000025">
    <property type="protein sequence ID" value="MBY8879988.1"/>
    <property type="molecule type" value="Genomic_DNA"/>
</dbReference>
<keyword evidence="3" id="KW-1185">Reference proteome</keyword>
<dbReference type="InterPro" id="IPR003779">
    <property type="entry name" value="CMD-like"/>
</dbReference>
<comment type="caution">
    <text evidence="2">The sequence shown here is derived from an EMBL/GenBank/DDBJ whole genome shotgun (WGS) entry which is preliminary data.</text>
</comment>
<evidence type="ECO:0000313" key="2">
    <source>
        <dbReference type="EMBL" id="MBY8879988.1"/>
    </source>
</evidence>
<reference evidence="2 3" key="1">
    <citation type="submission" date="2021-08" db="EMBL/GenBank/DDBJ databases">
        <title>WGS of actinomycetes from Thailand.</title>
        <authorList>
            <person name="Thawai C."/>
        </authorList>
    </citation>
    <scope>NUCLEOTIDE SEQUENCE [LARGE SCALE GENOMIC DNA]</scope>
    <source>
        <strain evidence="2 3">PLK6-54</strain>
    </source>
</reference>
<dbReference type="Proteomes" id="UP000778578">
    <property type="component" value="Unassembled WGS sequence"/>
</dbReference>
<dbReference type="Gene3D" id="1.20.1290.10">
    <property type="entry name" value="AhpD-like"/>
    <property type="match status" value="1"/>
</dbReference>
<dbReference type="RefSeq" id="WP_222964579.1">
    <property type="nucleotide sequence ID" value="NZ_JAINZZ010000025.1"/>
</dbReference>
<name>A0ABS7QA03_9ACTN</name>